<dbReference type="PANTHER" id="PTHR23030:SF39">
    <property type="entry name" value="PROGRAMMED CELL DEATH 6-INTERACTING PROTEIN"/>
    <property type="match status" value="1"/>
</dbReference>
<evidence type="ECO:0000256" key="1">
    <source>
        <dbReference type="ARBA" id="ARBA00038154"/>
    </source>
</evidence>
<feature type="transmembrane region" description="Helical" evidence="4">
    <location>
        <begin position="139"/>
        <end position="158"/>
    </location>
</feature>
<dbReference type="GeneID" id="63741041"/>
<dbReference type="Gene3D" id="1.20.120.560">
    <property type="entry name" value="alix/aip1 in complex with the ypdl late domain"/>
    <property type="match status" value="1"/>
</dbReference>
<dbReference type="InterPro" id="IPR025304">
    <property type="entry name" value="ALIX_V_dom"/>
</dbReference>
<evidence type="ECO:0000313" key="7">
    <source>
        <dbReference type="Proteomes" id="UP000030816"/>
    </source>
</evidence>
<feature type="transmembrane region" description="Helical" evidence="4">
    <location>
        <begin position="393"/>
        <end position="415"/>
    </location>
</feature>
<dbReference type="GO" id="GO:0005768">
    <property type="term" value="C:endosome"/>
    <property type="evidence" value="ECO:0007669"/>
    <property type="project" value="TreeGrafter"/>
</dbReference>
<keyword evidence="4" id="KW-1133">Transmembrane helix</keyword>
<evidence type="ECO:0000256" key="3">
    <source>
        <dbReference type="SAM" id="MobiDB-lite"/>
    </source>
</evidence>
<dbReference type="SMART" id="SM01041">
    <property type="entry name" value="BRO1"/>
    <property type="match status" value="1"/>
</dbReference>
<dbReference type="GO" id="GO:0016747">
    <property type="term" value="F:acyltransferase activity, transferring groups other than amino-acyl groups"/>
    <property type="evidence" value="ECO:0007669"/>
    <property type="project" value="InterPro"/>
</dbReference>
<dbReference type="Gene3D" id="1.20.140.50">
    <property type="entry name" value="alix/aip1 like domains"/>
    <property type="match status" value="1"/>
</dbReference>
<dbReference type="STRING" id="1081103.A0A0B2WPE7"/>
<dbReference type="RefSeq" id="XP_040676595.1">
    <property type="nucleotide sequence ID" value="XM_040825384.1"/>
</dbReference>
<evidence type="ECO:0000256" key="4">
    <source>
        <dbReference type="SAM" id="Phobius"/>
    </source>
</evidence>
<evidence type="ECO:0000313" key="6">
    <source>
        <dbReference type="EMBL" id="KHN95529.1"/>
    </source>
</evidence>
<dbReference type="CDD" id="cd09236">
    <property type="entry name" value="V_AnPalA_UmRIM20_like"/>
    <property type="match status" value="1"/>
</dbReference>
<feature type="transmembrane region" description="Helical" evidence="4">
    <location>
        <begin position="46"/>
        <end position="64"/>
    </location>
</feature>
<dbReference type="Proteomes" id="UP000030816">
    <property type="component" value="Unassembled WGS sequence"/>
</dbReference>
<feature type="coiled-coil region" evidence="2">
    <location>
        <begin position="1148"/>
        <end position="1182"/>
    </location>
</feature>
<keyword evidence="4" id="KW-0812">Transmembrane</keyword>
<comment type="similarity">
    <text evidence="1">Belongs to the palA/RIM20 family.</text>
</comment>
<feature type="region of interest" description="Disordered" evidence="3">
    <location>
        <begin position="992"/>
        <end position="1011"/>
    </location>
</feature>
<keyword evidence="4" id="KW-0472">Membrane</keyword>
<dbReference type="Gene3D" id="1.25.40.280">
    <property type="entry name" value="alix/aip1 like domains"/>
    <property type="match status" value="1"/>
</dbReference>
<keyword evidence="2" id="KW-0175">Coiled coil</keyword>
<dbReference type="InterPro" id="IPR004328">
    <property type="entry name" value="BRO1_dom"/>
</dbReference>
<proteinExistence type="inferred from homology"/>
<gene>
    <name evidence="6" type="ORF">MAM_06586</name>
</gene>
<feature type="transmembrane region" description="Helical" evidence="4">
    <location>
        <begin position="427"/>
        <end position="448"/>
    </location>
</feature>
<comment type="caution">
    <text evidence="6">The sequence shown here is derived from an EMBL/GenBank/DDBJ whole genome shotgun (WGS) entry which is preliminary data.</text>
</comment>
<sequence length="1387" mass="154333">MDAIFRHGLYKLRKSVVRPSVSCSTPRNHNSSPIPPKLHQTSFLDGMRGVAALIVALFHTGWAYDAGIEQGYRSDGPSSLILQLPFLRLTHAGHAMVCVFFVIGGYVNAVQPIRLMYEGQWDKLLVSASSSAMRRGIRLYLPAVVAMLVSAITVRLGWWDASRANIEAHMFGYPDFHPYRQPTMSAQLADWWRHTADLLNLWDWGLHLPVYDPHLWTVPVEVRSSLVLMLVLVALSRCRPVARWLLLLLLMLFSASHGRWEVLLFLAGALIAEANLRGRQECDTLPMAAEGQLDKESDAGCQLLATAARGRRDALCAVVFLGGLYMLSAPDVHTGESPGYVIISSAVPRSFGDTKRIVHGVGAVMATWAISRSSVLQRPFLMRLPQYLGRISYSLYIVHGPMMHVVGYTVTPALWACFGRDTPSRWLLGVVLGNAFTYVLIFAVSNLFCTWVDASSGCALRTLTLTAKEWRREFKLPIPSSLYRSTQPSSHHTTSDCSGSICLGSHADSGHLSTVSILSLPFRRSTQLSLASVIRQYINGKYDQHPDMFKQDLEVIDALRQDAIHVREPHSSGIKKLQAYAGQLAWIGGKFPIDIGAEFTWYPALGYNTERPLVRNNLKYELLNVLYNLAALYSQIAVNTPRGTSEGIKTAANQFCLAAGVLSHMKQEIVPFLRMSDPPEDMDEHTLESLIQLFLAQSQECFWQKAVVDGYKDASIAKLAARVSDLYNLAGEAAMKSEAISSAWIHHMTAKHHHFAAAAQYRAACDCLEKRKYGEEVARLRDAVACVAEGLKETKGGYLNKSVVDDLNGLKRKVEEDLKRAEKDNDMIFLNPVPPKSELKFLERANLAVARVPPQVANPFDFLGDRAEFGPALFSKLVPLSVHVAVSIYEERRDRLVNQNIIQDLEVLNDKIHSLFSAIGLPGSLQALEKPLGLPPSLVQHAEELRQADAIGRLRKSFTDIDKLRAADIAIFEEGKLALAAEKEEDQKARRKYGTDRWTRPESQSDAQGGKLWGHAGEIEGYFASSASSDGVVREKFTANEGLLHILCGSDRGLMDFVPSSSQRDTNPELKASVGKLRSAYNDILRLESRRRKKVEALRENARKDDIKPDILKEAARLERTYPSTAIVPAHFEDFFEKRLDQLYEPELDALDKESAEQERLLKEVERANAEFEAQKRRCGDRGSREREQALQKLDSAYFKYKEIINNLEVGRKFYNDLNKIVGQGFRDVVKGWVAQRRMEARVLEEELSMPPLSTLNLSHNHTPLQRSLSSSAATQYRPRQPSYFAPEPVAPQHATLPQGQHEHATRQPMSNPVEASIQSWAGDTVQQPQPMAPQATSPMTTMWNPAMGIKFGGSTTSGPPAPGTDRGQQAGSGSTTWNAASGIKFG</sequence>
<feature type="region of interest" description="Disordered" evidence="3">
    <location>
        <begin position="1255"/>
        <end position="1387"/>
    </location>
</feature>
<dbReference type="EMBL" id="AZHE01000022">
    <property type="protein sequence ID" value="KHN95529.1"/>
    <property type="molecule type" value="Genomic_DNA"/>
</dbReference>
<dbReference type="InterPro" id="IPR038499">
    <property type="entry name" value="BRO1_sf"/>
</dbReference>
<dbReference type="Pfam" id="PF01757">
    <property type="entry name" value="Acyl_transf_3"/>
    <property type="match status" value="1"/>
</dbReference>
<dbReference type="Pfam" id="PF13949">
    <property type="entry name" value="ALIX_LYPXL_bnd"/>
    <property type="match status" value="1"/>
</dbReference>
<dbReference type="InterPro" id="IPR002656">
    <property type="entry name" value="Acyl_transf_3_dom"/>
</dbReference>
<dbReference type="PANTHER" id="PTHR23030">
    <property type="entry name" value="PCD6 INTERACTING PROTEIN-RELATED"/>
    <property type="match status" value="1"/>
</dbReference>
<evidence type="ECO:0000256" key="2">
    <source>
        <dbReference type="SAM" id="Coils"/>
    </source>
</evidence>
<dbReference type="CDD" id="cd09241">
    <property type="entry name" value="BRO1_ScRim20-like"/>
    <property type="match status" value="1"/>
</dbReference>
<feature type="compositionally biased region" description="Polar residues" evidence="3">
    <location>
        <begin position="1255"/>
        <end position="1275"/>
    </location>
</feature>
<dbReference type="OrthoDB" id="64867at2759"/>
<dbReference type="PROSITE" id="PS51180">
    <property type="entry name" value="BRO1"/>
    <property type="match status" value="1"/>
</dbReference>
<feature type="transmembrane region" description="Helical" evidence="4">
    <location>
        <begin position="84"/>
        <end position="107"/>
    </location>
</feature>
<reference evidence="6 7" key="1">
    <citation type="journal article" date="2014" name="Proc. Natl. Acad. Sci. U.S.A.">
        <title>Trajectory and genomic determinants of fungal-pathogen speciation and host adaptation.</title>
        <authorList>
            <person name="Hu X."/>
            <person name="Xiao G."/>
            <person name="Zheng P."/>
            <person name="Shang Y."/>
            <person name="Su Y."/>
            <person name="Zhang X."/>
            <person name="Liu X."/>
            <person name="Zhan S."/>
            <person name="St Leger R.J."/>
            <person name="Wang C."/>
        </authorList>
    </citation>
    <scope>NUCLEOTIDE SEQUENCE [LARGE SCALE GENOMIC DNA]</scope>
    <source>
        <strain evidence="6 7">ARSEF 1941</strain>
    </source>
</reference>
<protein>
    <submittedName>
        <fullName evidence="6">pH-response regulator protein palA/RIM20</fullName>
    </submittedName>
</protein>
<organism evidence="6 7">
    <name type="scientific">Metarhizium album (strain ARSEF 1941)</name>
    <dbReference type="NCBI Taxonomy" id="1081103"/>
    <lineage>
        <taxon>Eukaryota</taxon>
        <taxon>Fungi</taxon>
        <taxon>Dikarya</taxon>
        <taxon>Ascomycota</taxon>
        <taxon>Pezizomycotina</taxon>
        <taxon>Sordariomycetes</taxon>
        <taxon>Hypocreomycetidae</taxon>
        <taxon>Hypocreales</taxon>
        <taxon>Clavicipitaceae</taxon>
        <taxon>Metarhizium</taxon>
    </lineage>
</organism>
<keyword evidence="7" id="KW-1185">Reference proteome</keyword>
<name>A0A0B2WPE7_METAS</name>
<feature type="compositionally biased region" description="Polar residues" evidence="3">
    <location>
        <begin position="1367"/>
        <end position="1380"/>
    </location>
</feature>
<feature type="compositionally biased region" description="Polar residues" evidence="3">
    <location>
        <begin position="1317"/>
        <end position="1344"/>
    </location>
</feature>
<dbReference type="Pfam" id="PF03097">
    <property type="entry name" value="BRO1"/>
    <property type="match status" value="1"/>
</dbReference>
<dbReference type="HOGENOM" id="CLU_255194_0_0_1"/>
<evidence type="ECO:0000259" key="5">
    <source>
        <dbReference type="PROSITE" id="PS51180"/>
    </source>
</evidence>
<feature type="domain" description="BRO1" evidence="5">
    <location>
        <begin position="516"/>
        <end position="912"/>
    </location>
</feature>
<accession>A0A0B2WPE7</accession>